<evidence type="ECO:0000313" key="7">
    <source>
        <dbReference type="EMBL" id="SUZ48061.1"/>
    </source>
</evidence>
<evidence type="ECO:0000256" key="4">
    <source>
        <dbReference type="ARBA" id="ARBA00022989"/>
    </source>
</evidence>
<organism evidence="7">
    <name type="scientific">marine metagenome</name>
    <dbReference type="NCBI Taxonomy" id="408172"/>
    <lineage>
        <taxon>unclassified sequences</taxon>
        <taxon>metagenomes</taxon>
        <taxon>ecological metagenomes</taxon>
    </lineage>
</organism>
<evidence type="ECO:0000256" key="2">
    <source>
        <dbReference type="ARBA" id="ARBA00022475"/>
    </source>
</evidence>
<dbReference type="GO" id="GO:0022857">
    <property type="term" value="F:transmembrane transporter activity"/>
    <property type="evidence" value="ECO:0007669"/>
    <property type="project" value="InterPro"/>
</dbReference>
<evidence type="ECO:0000256" key="5">
    <source>
        <dbReference type="ARBA" id="ARBA00023136"/>
    </source>
</evidence>
<name>A0A381N0F7_9ZZZZ</name>
<sequence>MLTRYRWWFATAAFLVAFTLFTAEFQQPQTTAVLAATLRQSTPLVLGALCGILCERSGVINIGIEGQMLMSAFTGFVVASSTGDLLLGVAAGIGCGMLMGAFLAFLSVSLQSDQIIAGTVMNIAAIGLTSFFFQQGRSLPSGKTSMIKLGPLADLPVVGRVFFSNRPLTYITLLLVPVLWYALFRTTWGLRTRAVGEHPSAAETAGVSVVRIRYMNLMLGGGLAGLAGAYLSLEAVGSFERLMTNGKGFVALAVMIFGRWNPVGAWGAALLFGYANAVQTQFQFRGWLADDPQFIGMMPFIVTIVVVAGFVGRARPPASIGQPYSRE</sequence>
<keyword evidence="4 6" id="KW-1133">Transmembrane helix</keyword>
<keyword evidence="5 6" id="KW-0472">Membrane</keyword>
<feature type="transmembrane region" description="Helical" evidence="6">
    <location>
        <begin position="114"/>
        <end position="133"/>
    </location>
</feature>
<feature type="transmembrane region" description="Helical" evidence="6">
    <location>
        <begin position="217"/>
        <end position="237"/>
    </location>
</feature>
<feature type="transmembrane region" description="Helical" evidence="6">
    <location>
        <begin position="85"/>
        <end position="108"/>
    </location>
</feature>
<feature type="transmembrane region" description="Helical" evidence="6">
    <location>
        <begin position="168"/>
        <end position="184"/>
    </location>
</feature>
<dbReference type="PANTHER" id="PTHR43370:SF1">
    <property type="entry name" value="GUANOSINE ABC TRANSPORTER PERMEASE PROTEIN NUPQ"/>
    <property type="match status" value="1"/>
</dbReference>
<dbReference type="EMBL" id="UINC01000049">
    <property type="protein sequence ID" value="SUZ48061.1"/>
    <property type="molecule type" value="Genomic_DNA"/>
</dbReference>
<dbReference type="GO" id="GO:0005886">
    <property type="term" value="C:plasma membrane"/>
    <property type="evidence" value="ECO:0007669"/>
    <property type="project" value="UniProtKB-SubCell"/>
</dbReference>
<dbReference type="PANTHER" id="PTHR43370">
    <property type="entry name" value="SUGAR ABC TRANSPORTER INTEGRAL MEMBRANE PROTEIN-RELATED"/>
    <property type="match status" value="1"/>
</dbReference>
<gene>
    <name evidence="7" type="ORF">METZ01_LOCUS915</name>
</gene>
<dbReference type="InterPro" id="IPR001851">
    <property type="entry name" value="ABC_transp_permease"/>
</dbReference>
<evidence type="ECO:0000256" key="3">
    <source>
        <dbReference type="ARBA" id="ARBA00022692"/>
    </source>
</evidence>
<proteinExistence type="predicted"/>
<evidence type="ECO:0000256" key="6">
    <source>
        <dbReference type="SAM" id="Phobius"/>
    </source>
</evidence>
<dbReference type="AlphaFoldDB" id="A0A381N0F7"/>
<evidence type="ECO:0000256" key="1">
    <source>
        <dbReference type="ARBA" id="ARBA00004651"/>
    </source>
</evidence>
<keyword evidence="2" id="KW-1003">Cell membrane</keyword>
<accession>A0A381N0F7</accession>
<feature type="transmembrane region" description="Helical" evidence="6">
    <location>
        <begin position="294"/>
        <end position="312"/>
    </location>
</feature>
<evidence type="ECO:0008006" key="8">
    <source>
        <dbReference type="Google" id="ProtNLM"/>
    </source>
</evidence>
<keyword evidence="3 6" id="KW-0812">Transmembrane</keyword>
<feature type="transmembrane region" description="Helical" evidence="6">
    <location>
        <begin position="249"/>
        <end position="274"/>
    </location>
</feature>
<dbReference type="CDD" id="cd06580">
    <property type="entry name" value="TM_PBP1_transp_TpRbsC_like"/>
    <property type="match status" value="1"/>
</dbReference>
<protein>
    <recommendedName>
        <fullName evidence="8">ABC transporter permease</fullName>
    </recommendedName>
</protein>
<comment type="subcellular location">
    <subcellularLocation>
        <location evidence="1">Cell membrane</location>
        <topology evidence="1">Multi-pass membrane protein</topology>
    </subcellularLocation>
</comment>
<reference evidence="7" key="1">
    <citation type="submission" date="2018-05" db="EMBL/GenBank/DDBJ databases">
        <authorList>
            <person name="Lanie J.A."/>
            <person name="Ng W.-L."/>
            <person name="Kazmierczak K.M."/>
            <person name="Andrzejewski T.M."/>
            <person name="Davidsen T.M."/>
            <person name="Wayne K.J."/>
            <person name="Tettelin H."/>
            <person name="Glass J.I."/>
            <person name="Rusch D."/>
            <person name="Podicherti R."/>
            <person name="Tsui H.-C.T."/>
            <person name="Winkler M.E."/>
        </authorList>
    </citation>
    <scope>NUCLEOTIDE SEQUENCE</scope>
</reference>
<dbReference type="Pfam" id="PF02653">
    <property type="entry name" value="BPD_transp_2"/>
    <property type="match status" value="1"/>
</dbReference>